<dbReference type="GO" id="GO:0003729">
    <property type="term" value="F:mRNA binding"/>
    <property type="evidence" value="ECO:0007669"/>
    <property type="project" value="UniProtKB-ARBA"/>
</dbReference>
<dbReference type="Proteomes" id="UP000593562">
    <property type="component" value="Unassembled WGS sequence"/>
</dbReference>
<proteinExistence type="inferred from homology"/>
<dbReference type="Pfam" id="PF20431">
    <property type="entry name" value="E_motif"/>
    <property type="match status" value="1"/>
</dbReference>
<dbReference type="NCBIfam" id="TIGR00756">
    <property type="entry name" value="PPR"/>
    <property type="match status" value="4"/>
</dbReference>
<evidence type="ECO:0000313" key="4">
    <source>
        <dbReference type="EMBL" id="KAF5733309.1"/>
    </source>
</evidence>
<dbReference type="Pfam" id="PF13041">
    <property type="entry name" value="PPR_2"/>
    <property type="match status" value="2"/>
</dbReference>
<dbReference type="PROSITE" id="PS51375">
    <property type="entry name" value="PPR"/>
    <property type="match status" value="3"/>
</dbReference>
<dbReference type="InterPro" id="IPR046848">
    <property type="entry name" value="E_motif"/>
</dbReference>
<evidence type="ECO:0000256" key="3">
    <source>
        <dbReference type="PROSITE-ProRule" id="PRU00708"/>
    </source>
</evidence>
<feature type="repeat" description="PPR" evidence="3">
    <location>
        <begin position="170"/>
        <end position="204"/>
    </location>
</feature>
<dbReference type="FunFam" id="1.25.40.10:FF:000690">
    <property type="entry name" value="Pentatricopeptide repeat-containing protein"/>
    <property type="match status" value="1"/>
</dbReference>
<protein>
    <submittedName>
        <fullName evidence="4">Pentatricopeptide repeat-containing protein</fullName>
    </submittedName>
</protein>
<accession>A0A7J7CH03</accession>
<reference evidence="4 5" key="1">
    <citation type="journal article" date="2020" name="Nat. Commun.">
        <title>Genome of Tripterygium wilfordii and identification of cytochrome P450 involved in triptolide biosynthesis.</title>
        <authorList>
            <person name="Tu L."/>
            <person name="Su P."/>
            <person name="Zhang Z."/>
            <person name="Gao L."/>
            <person name="Wang J."/>
            <person name="Hu T."/>
            <person name="Zhou J."/>
            <person name="Zhang Y."/>
            <person name="Zhao Y."/>
            <person name="Liu Y."/>
            <person name="Song Y."/>
            <person name="Tong Y."/>
            <person name="Lu Y."/>
            <person name="Yang J."/>
            <person name="Xu C."/>
            <person name="Jia M."/>
            <person name="Peters R.J."/>
            <person name="Huang L."/>
            <person name="Gao W."/>
        </authorList>
    </citation>
    <scope>NUCLEOTIDE SEQUENCE [LARGE SCALE GENOMIC DNA]</scope>
    <source>
        <strain evidence="5">cv. XIE 37</strain>
        <tissue evidence="4">Leaf</tissue>
    </source>
</reference>
<keyword evidence="5" id="KW-1185">Reference proteome</keyword>
<dbReference type="FunFam" id="1.25.40.10:FF:001103">
    <property type="entry name" value="Glycerol-3-phosphate dehydrogenase [NAD(+)]"/>
    <property type="match status" value="1"/>
</dbReference>
<organism evidence="4 5">
    <name type="scientific">Tripterygium wilfordii</name>
    <name type="common">Thunder God vine</name>
    <dbReference type="NCBI Taxonomy" id="458696"/>
    <lineage>
        <taxon>Eukaryota</taxon>
        <taxon>Viridiplantae</taxon>
        <taxon>Streptophyta</taxon>
        <taxon>Embryophyta</taxon>
        <taxon>Tracheophyta</taxon>
        <taxon>Spermatophyta</taxon>
        <taxon>Magnoliopsida</taxon>
        <taxon>eudicotyledons</taxon>
        <taxon>Gunneridae</taxon>
        <taxon>Pentapetalae</taxon>
        <taxon>rosids</taxon>
        <taxon>fabids</taxon>
        <taxon>Celastrales</taxon>
        <taxon>Celastraceae</taxon>
        <taxon>Tripterygium</taxon>
    </lineage>
</organism>
<gene>
    <name evidence="4" type="ORF">HS088_TW17G00851</name>
</gene>
<name>A0A7J7CH03_TRIWF</name>
<dbReference type="OrthoDB" id="185373at2759"/>
<comment type="similarity">
    <text evidence="1">Belongs to the PPR family. PCMP-H subfamily.</text>
</comment>
<comment type="caution">
    <text evidence="4">The sequence shown here is derived from an EMBL/GenBank/DDBJ whole genome shotgun (WGS) entry which is preliminary data.</text>
</comment>
<dbReference type="InParanoid" id="A0A7J7CH03"/>
<dbReference type="EMBL" id="JAAARO010000017">
    <property type="protein sequence ID" value="KAF5733309.1"/>
    <property type="molecule type" value="Genomic_DNA"/>
</dbReference>
<sequence length="615" mass="68061">MFLQYGPETIGALLHQCSKLKAFRQGCSLHAVASKTGISSDVIVSNHLLNMYAKSGNTGYARQLFDEMAERNLVSWSAMISGYDQAGEPLLALDLFSQMQFVPNEYIFASAISACARLLALGQGQQIHAQSLKFGYASISFVSNSLISMYMKCGQCSNALSVYDGDAELNSVTYNALITGFLDNQQSEKGFEVFRLMLRQGLVPDRFTFAGLLGICTSLEDLERGSAMHCQTIKLNLHSTPFIGNLIITMYSKFNLAEEVQKVFRLINDKDVISWNTFIAACSHCSHHERGLTAFKEMLVESCMRPDDYTFASALATCSGLASIHHGKQIHGHLMRHGLNQDVGVGNAIVNMYAKCGSIGYAYNVFYKMSHHNLVSWNTIIAGFGNHGLGRSALELFEQMKAKGVMPDSVTFLGLLTACNHAGLVDEGQFYFNSMESVHGITPDIEHLSCLIDLLGRAGRLYEAEDYMKRFPFGYDVVILGSLLSACRVHGDVVMGERLARQLLKLHPITTSPYVLLSNLYASDDIWDGVAEARNMLKVSGLKKEPGHSLIEVSGVFEKFTIGDFSHSRIEEIKAILNILSWVVVEDYLNPLFLLDLDFRILQADYKASSCIYNG</sequence>
<evidence type="ECO:0000313" key="5">
    <source>
        <dbReference type="Proteomes" id="UP000593562"/>
    </source>
</evidence>
<keyword evidence="2" id="KW-0677">Repeat</keyword>
<dbReference type="AlphaFoldDB" id="A0A7J7CH03"/>
<evidence type="ECO:0000256" key="1">
    <source>
        <dbReference type="ARBA" id="ARBA00006643"/>
    </source>
</evidence>
<dbReference type="InterPro" id="IPR002885">
    <property type="entry name" value="PPR_rpt"/>
</dbReference>
<dbReference type="InterPro" id="IPR011990">
    <property type="entry name" value="TPR-like_helical_dom_sf"/>
</dbReference>
<dbReference type="FunFam" id="1.25.40.10:FF:000351">
    <property type="entry name" value="Pentatricopeptide repeat-containing protein"/>
    <property type="match status" value="1"/>
</dbReference>
<feature type="repeat" description="PPR" evidence="3">
    <location>
        <begin position="41"/>
        <end position="75"/>
    </location>
</feature>
<dbReference type="Gene3D" id="1.25.40.10">
    <property type="entry name" value="Tetratricopeptide repeat domain"/>
    <property type="match status" value="4"/>
</dbReference>
<dbReference type="PANTHER" id="PTHR47926:SF452">
    <property type="entry name" value="PENTATRICOPEPTIDE REPEAT-CONTAINING PROTEIN"/>
    <property type="match status" value="1"/>
</dbReference>
<evidence type="ECO:0000256" key="2">
    <source>
        <dbReference type="ARBA" id="ARBA00022737"/>
    </source>
</evidence>
<feature type="repeat" description="PPR" evidence="3">
    <location>
        <begin position="373"/>
        <end position="407"/>
    </location>
</feature>
<dbReference type="InterPro" id="IPR046960">
    <property type="entry name" value="PPR_At4g14850-like_plant"/>
</dbReference>
<dbReference type="FunFam" id="1.25.40.10:FF:000344">
    <property type="entry name" value="Pentatricopeptide repeat-containing protein"/>
    <property type="match status" value="1"/>
</dbReference>
<dbReference type="PANTHER" id="PTHR47926">
    <property type="entry name" value="PENTATRICOPEPTIDE REPEAT-CONTAINING PROTEIN"/>
    <property type="match status" value="1"/>
</dbReference>
<dbReference type="Pfam" id="PF01535">
    <property type="entry name" value="PPR"/>
    <property type="match status" value="6"/>
</dbReference>
<dbReference type="GO" id="GO:0009451">
    <property type="term" value="P:RNA modification"/>
    <property type="evidence" value="ECO:0007669"/>
    <property type="project" value="InterPro"/>
</dbReference>